<dbReference type="InterPro" id="IPR000160">
    <property type="entry name" value="GGDEF_dom"/>
</dbReference>
<dbReference type="FunFam" id="3.30.70.270:FF:000001">
    <property type="entry name" value="Diguanylate cyclase domain protein"/>
    <property type="match status" value="1"/>
</dbReference>
<dbReference type="PROSITE" id="PS50113">
    <property type="entry name" value="PAC"/>
    <property type="match status" value="1"/>
</dbReference>
<dbReference type="InterPro" id="IPR043128">
    <property type="entry name" value="Rev_trsase/Diguanyl_cyclase"/>
</dbReference>
<dbReference type="Pfam" id="PF00990">
    <property type="entry name" value="GGDEF"/>
    <property type="match status" value="2"/>
</dbReference>
<evidence type="ECO:0000313" key="5">
    <source>
        <dbReference type="Proteomes" id="UP000263014"/>
    </source>
</evidence>
<dbReference type="SUPFAM" id="SSF55073">
    <property type="entry name" value="Nucleotide cyclase"/>
    <property type="match status" value="2"/>
</dbReference>
<evidence type="ECO:0000259" key="2">
    <source>
        <dbReference type="PROSITE" id="PS50883"/>
    </source>
</evidence>
<dbReference type="PANTHER" id="PTHR33121">
    <property type="entry name" value="CYCLIC DI-GMP PHOSPHODIESTERASE PDEF"/>
    <property type="match status" value="1"/>
</dbReference>
<evidence type="ECO:0000313" key="4">
    <source>
        <dbReference type="EMBL" id="RGJ07904.1"/>
    </source>
</evidence>
<dbReference type="SUPFAM" id="SSF55781">
    <property type="entry name" value="GAF domain-like"/>
    <property type="match status" value="2"/>
</dbReference>
<dbReference type="GO" id="GO:0071111">
    <property type="term" value="F:cyclic-guanylate-specific phosphodiesterase activity"/>
    <property type="evidence" value="ECO:0007669"/>
    <property type="project" value="InterPro"/>
</dbReference>
<feature type="domain" description="GGDEF" evidence="3">
    <location>
        <begin position="810"/>
        <end position="934"/>
    </location>
</feature>
<dbReference type="InterPro" id="IPR000014">
    <property type="entry name" value="PAS"/>
</dbReference>
<dbReference type="InterPro" id="IPR029016">
    <property type="entry name" value="GAF-like_dom_sf"/>
</dbReference>
<dbReference type="NCBIfam" id="TIGR00254">
    <property type="entry name" value="GGDEF"/>
    <property type="match status" value="2"/>
</dbReference>
<comment type="caution">
    <text evidence="4">The sequence shown here is derived from an EMBL/GenBank/DDBJ whole genome shotgun (WGS) entry which is preliminary data.</text>
</comment>
<dbReference type="InterPro" id="IPR001633">
    <property type="entry name" value="EAL_dom"/>
</dbReference>
<dbReference type="PROSITE" id="PS50887">
    <property type="entry name" value="GGDEF"/>
    <property type="match status" value="2"/>
</dbReference>
<dbReference type="Gene3D" id="3.30.450.20">
    <property type="entry name" value="PAS domain"/>
    <property type="match status" value="1"/>
</dbReference>
<dbReference type="EMBL" id="QSON01000001">
    <property type="protein sequence ID" value="RGJ07904.1"/>
    <property type="molecule type" value="Genomic_DNA"/>
</dbReference>
<dbReference type="AlphaFoldDB" id="A0A374PDI2"/>
<name>A0A374PDI2_9FIRM</name>
<gene>
    <name evidence="4" type="ORF">DXD79_00350</name>
</gene>
<dbReference type="InterPro" id="IPR000700">
    <property type="entry name" value="PAS-assoc_C"/>
</dbReference>
<reference evidence="4 5" key="1">
    <citation type="submission" date="2018-08" db="EMBL/GenBank/DDBJ databases">
        <title>A genome reference for cultivated species of the human gut microbiota.</title>
        <authorList>
            <person name="Zou Y."/>
            <person name="Xue W."/>
            <person name="Luo G."/>
        </authorList>
    </citation>
    <scope>NUCLEOTIDE SEQUENCE [LARGE SCALE GENOMIC DNA]</scope>
    <source>
        <strain evidence="4 5">TM09-12</strain>
    </source>
</reference>
<dbReference type="InterPro" id="IPR013655">
    <property type="entry name" value="PAS_fold_3"/>
</dbReference>
<feature type="domain" description="PAC" evidence="1">
    <location>
        <begin position="86"/>
        <end position="138"/>
    </location>
</feature>
<dbReference type="Gene3D" id="3.30.450.40">
    <property type="match status" value="2"/>
</dbReference>
<protein>
    <submittedName>
        <fullName evidence="4">EAL domain-containing protein</fullName>
    </submittedName>
</protein>
<organism evidence="4 5">
    <name type="scientific">Hungatella hathewayi</name>
    <dbReference type="NCBI Taxonomy" id="154046"/>
    <lineage>
        <taxon>Bacteria</taxon>
        <taxon>Bacillati</taxon>
        <taxon>Bacillota</taxon>
        <taxon>Clostridia</taxon>
        <taxon>Lachnospirales</taxon>
        <taxon>Lachnospiraceae</taxon>
        <taxon>Hungatella</taxon>
    </lineage>
</organism>
<dbReference type="Pfam" id="PF08447">
    <property type="entry name" value="PAS_3"/>
    <property type="match status" value="1"/>
</dbReference>
<dbReference type="PROSITE" id="PS50883">
    <property type="entry name" value="EAL"/>
    <property type="match status" value="1"/>
</dbReference>
<dbReference type="Gene3D" id="3.20.20.450">
    <property type="entry name" value="EAL domain"/>
    <property type="match status" value="1"/>
</dbReference>
<dbReference type="Gene3D" id="3.30.70.270">
    <property type="match status" value="2"/>
</dbReference>
<dbReference type="InterPro" id="IPR050706">
    <property type="entry name" value="Cyclic-di-GMP_PDE-like"/>
</dbReference>
<dbReference type="CDD" id="cd01948">
    <property type="entry name" value="EAL"/>
    <property type="match status" value="1"/>
</dbReference>
<evidence type="ECO:0000259" key="1">
    <source>
        <dbReference type="PROSITE" id="PS50113"/>
    </source>
</evidence>
<proteinExistence type="predicted"/>
<dbReference type="InterPro" id="IPR035965">
    <property type="entry name" value="PAS-like_dom_sf"/>
</dbReference>
<accession>A0A374PDI2</accession>
<dbReference type="InterPro" id="IPR029787">
    <property type="entry name" value="Nucleotide_cyclase"/>
</dbReference>
<dbReference type="RefSeq" id="WP_117630454.1">
    <property type="nucleotide sequence ID" value="NZ_QSON01000001.1"/>
</dbReference>
<feature type="domain" description="GGDEF" evidence="3">
    <location>
        <begin position="168"/>
        <end position="301"/>
    </location>
</feature>
<dbReference type="SUPFAM" id="SSF141868">
    <property type="entry name" value="EAL domain-like"/>
    <property type="match status" value="1"/>
</dbReference>
<evidence type="ECO:0000259" key="3">
    <source>
        <dbReference type="PROSITE" id="PS50887"/>
    </source>
</evidence>
<dbReference type="InterPro" id="IPR035919">
    <property type="entry name" value="EAL_sf"/>
</dbReference>
<feature type="domain" description="EAL" evidence="2">
    <location>
        <begin position="935"/>
        <end position="1183"/>
    </location>
</feature>
<dbReference type="SUPFAM" id="SSF55785">
    <property type="entry name" value="PYP-like sensor domain (PAS domain)"/>
    <property type="match status" value="1"/>
</dbReference>
<sequence length="1183" mass="135682">MIKITNQANLKFQMMSDNLQVGILKCRVDEYLSIEEMNDGFVQLSGYTAEDMEHCFKNRLSSCIYEEDLSVFQSLQAGIAQGKIYATAEFRIPGKDGAARWYRLLVLTQFDDTGKSSSAIGIIFNIDDEMQAMDRLRSQAQQDSLTGLYNRKETEKRIKQFLDSKPELPSALFMVDMDNFKLINDTKGHMVGDVVLTEAACAMKSLMRATDIVGRIGGDEFIVFMKNIPSGEAAEKKAERLADLFRHMFEHEKYSVQISCSIGVAVYPEGGRDFKTLYRHADQALYHAKTNGKNKYVIYNDKQNYQQGKPGDSSIGARIDSETRTAQGLGDFLTDIFKILYRMENPDQAINLILEIVGKKFDVSRAYIFESTEDGKYTSNTYEWCHDGISPQIDLLQNLSYSQFGDYHTLFEDQSIFYCRDITALHPAQRELLEEQGICSTLQCAFWKGEALAGFIGFDECTGLRLWTEEEVDILSLIAQMMTVFLQKRRAMDWYSDMEHQLHTILDSDDSCIYVIDQDSFELLYLSQKAKKLKPNVQLGESCYQAIFGKDNICDFCPLLNGGSGLLKLPECGTQAVLHASAMKWLGNDAYLLSLRTDSDAITAPEGNTSAILTEKNLADCLQWLTSSVYQEDAIEYVLRIVQNYYQSDRVYLIEVDVKHNTANNTYEICAEGVAPQKDILQDLPLETMSFWMEQFAVRGYIKIDNVEELGKDRHLEYDILKKQGINSLMAIPLSGQGGFCGFLGVDDPKQNKKNFHYLRGLSYFLESELAKNALKKSMEFMIYQDSMTGLENRNSFMEYCGDFSKRMPAPTGVLYMDINGLKRLNDTKGHLYGDMLITRVSDQMKQNFPNARKFRLSGDEFLIVSEGLTYEAFMMQMNRLEESLSDNGFCIISIGTTWNDIYTDLYESLHKADRLMYLRKQEYYRKFLTIAPEKMPMLLDLTNAILNKEYLIYIQPKINLKSGRIDSAEVLVRYRETDGSIMPPYQFIPMLESEGLISNIDFFVLEEVCRLLTSWKGTAFSDIRLAINFSRITLFDNHFFDKFRDIFQRYEIKPEQLEIEITETQETLNKKQMALLLDQLKSHGFGIVLDDFGVEYSSYEFLMMTDFDLLKIDKSIVQRYGTAGKCEILVKHIVEMCHELGIECCAEGVETEEQYRFFKDIGCDYIQGYLIGKPVPPEQFKR</sequence>
<dbReference type="PANTHER" id="PTHR33121:SF70">
    <property type="entry name" value="SIGNALING PROTEIN YKOW"/>
    <property type="match status" value="1"/>
</dbReference>
<dbReference type="CDD" id="cd01949">
    <property type="entry name" value="GGDEF"/>
    <property type="match status" value="2"/>
</dbReference>
<dbReference type="Pfam" id="PF00563">
    <property type="entry name" value="EAL"/>
    <property type="match status" value="1"/>
</dbReference>
<dbReference type="Proteomes" id="UP000263014">
    <property type="component" value="Unassembled WGS sequence"/>
</dbReference>
<dbReference type="CDD" id="cd00130">
    <property type="entry name" value="PAS"/>
    <property type="match status" value="1"/>
</dbReference>
<dbReference type="SMART" id="SM00267">
    <property type="entry name" value="GGDEF"/>
    <property type="match status" value="2"/>
</dbReference>
<dbReference type="SMART" id="SM00052">
    <property type="entry name" value="EAL"/>
    <property type="match status" value="1"/>
</dbReference>